<dbReference type="PANTHER" id="PTHR43628:SF1">
    <property type="entry name" value="CHITIN SYNTHASE REGULATORY FACTOR 2-RELATED"/>
    <property type="match status" value="1"/>
</dbReference>
<dbReference type="SUPFAM" id="SSF81901">
    <property type="entry name" value="HCP-like"/>
    <property type="match status" value="1"/>
</dbReference>
<dbReference type="InterPro" id="IPR011990">
    <property type="entry name" value="TPR-like_helical_dom_sf"/>
</dbReference>
<proteinExistence type="predicted"/>
<accession>A0A940DK38</accession>
<dbReference type="Pfam" id="PF08238">
    <property type="entry name" value="Sel1"/>
    <property type="match status" value="5"/>
</dbReference>
<dbReference type="Proteomes" id="UP000712007">
    <property type="component" value="Unassembled WGS sequence"/>
</dbReference>
<evidence type="ECO:0000313" key="2">
    <source>
        <dbReference type="EMBL" id="MBO8439931.1"/>
    </source>
</evidence>
<keyword evidence="1" id="KW-0732">Signal</keyword>
<comment type="caution">
    <text evidence="2">The sequence shown here is derived from an EMBL/GenBank/DDBJ whole genome shotgun (WGS) entry which is preliminary data.</text>
</comment>
<reference evidence="2" key="1">
    <citation type="submission" date="2020-10" db="EMBL/GenBank/DDBJ databases">
        <authorList>
            <person name="Gilroy R."/>
        </authorList>
    </citation>
    <scope>NUCLEOTIDE SEQUENCE</scope>
    <source>
        <strain evidence="2">3924</strain>
    </source>
</reference>
<dbReference type="Gene3D" id="1.25.40.10">
    <property type="entry name" value="Tetratricopeptide repeat domain"/>
    <property type="match status" value="2"/>
</dbReference>
<name>A0A940DK38_9BACT</name>
<reference evidence="2" key="2">
    <citation type="journal article" date="2021" name="PeerJ">
        <title>Extensive microbial diversity within the chicken gut microbiome revealed by metagenomics and culture.</title>
        <authorList>
            <person name="Gilroy R."/>
            <person name="Ravi A."/>
            <person name="Getino M."/>
            <person name="Pursley I."/>
            <person name="Horton D.L."/>
            <person name="Alikhan N.F."/>
            <person name="Baker D."/>
            <person name="Gharbi K."/>
            <person name="Hall N."/>
            <person name="Watson M."/>
            <person name="Adriaenssens E.M."/>
            <person name="Foster-Nyarko E."/>
            <person name="Jarju S."/>
            <person name="Secka A."/>
            <person name="Antonio M."/>
            <person name="Oren A."/>
            <person name="Chaudhuri R.R."/>
            <person name="La Ragione R."/>
            <person name="Hildebrand F."/>
            <person name="Pallen M.J."/>
        </authorList>
    </citation>
    <scope>NUCLEOTIDE SEQUENCE</scope>
    <source>
        <strain evidence="2">3924</strain>
    </source>
</reference>
<gene>
    <name evidence="2" type="ORF">IAC51_04695</name>
</gene>
<dbReference type="SMART" id="SM00671">
    <property type="entry name" value="SEL1"/>
    <property type="match status" value="5"/>
</dbReference>
<dbReference type="InterPro" id="IPR006597">
    <property type="entry name" value="Sel1-like"/>
</dbReference>
<evidence type="ECO:0000313" key="3">
    <source>
        <dbReference type="Proteomes" id="UP000712007"/>
    </source>
</evidence>
<sequence>MKRVVLLMFAAMSICAVAADNFSQGKRYFESGQYRTALPYLQSAAKEGYGETCYLLGRMYCNGLGTEKNYEVARRMFERGMEYGCPYGEAQLGEMYENGLGVQKDMTKAVEYYRRSAGRGLADGQYMMAMCYWEGKGVEQRRDSTFSLLRKVMNNDGQFTYSYMRGRYILGECYEYGYGTEVNIEKAIECYYKRWGYNGRVSDPEYIYRAAVLARYNGLDYWDVYIKLAIEHGCSSPEILYKRYQWLCGEDVTEWDCFSYLEKAVAAGYGPALRDMAELYEEGRRVPVNYAKAKEYAARADKWFATHAEYEEQQRAETDAAFRNSRGMYHVGDTLTRNDTLYLVEAVSSRFEPVKLYNLTDEAERIDGYLRRYSNAYTKLSDFARSYAKYGVWLDKNNKPYVVLKEDDEGNPIVLAVPEYFSMSYETYMNGGNRNLLPADGVERISYWYDRMRYILEENGKERLDFSEAFLTSEHKGDKVTTANLNNDKDSYTIQKGKKYRVMVKCTIDDLRRNGLAD</sequence>
<feature type="chain" id="PRO_5037276706" evidence="1">
    <location>
        <begin position="19"/>
        <end position="518"/>
    </location>
</feature>
<dbReference type="AlphaFoldDB" id="A0A940DK38"/>
<dbReference type="PANTHER" id="PTHR43628">
    <property type="entry name" value="ACTIVATOR OF C KINASE PROTEIN 1-RELATED"/>
    <property type="match status" value="1"/>
</dbReference>
<feature type="signal peptide" evidence="1">
    <location>
        <begin position="1"/>
        <end position="18"/>
    </location>
</feature>
<protein>
    <submittedName>
        <fullName evidence="2">Sel1 repeat family protein</fullName>
    </submittedName>
</protein>
<dbReference type="EMBL" id="JADIMV010000077">
    <property type="protein sequence ID" value="MBO8439931.1"/>
    <property type="molecule type" value="Genomic_DNA"/>
</dbReference>
<evidence type="ECO:0000256" key="1">
    <source>
        <dbReference type="SAM" id="SignalP"/>
    </source>
</evidence>
<dbReference type="InterPro" id="IPR052945">
    <property type="entry name" value="Mitotic_Regulator"/>
</dbReference>
<organism evidence="2 3">
    <name type="scientific">Candidatus Aphodosoma intestinipullorum</name>
    <dbReference type="NCBI Taxonomy" id="2840674"/>
    <lineage>
        <taxon>Bacteria</taxon>
        <taxon>Pseudomonadati</taxon>
        <taxon>Bacteroidota</taxon>
        <taxon>Bacteroidia</taxon>
        <taxon>Bacteroidales</taxon>
        <taxon>Candidatus Aphodosoma</taxon>
    </lineage>
</organism>